<organism evidence="9 10">
    <name type="scientific">Paenibacillus helianthi</name>
    <dbReference type="NCBI Taxonomy" id="1349432"/>
    <lineage>
        <taxon>Bacteria</taxon>
        <taxon>Bacillati</taxon>
        <taxon>Bacillota</taxon>
        <taxon>Bacilli</taxon>
        <taxon>Bacillales</taxon>
        <taxon>Paenibacillaceae</taxon>
        <taxon>Paenibacillus</taxon>
    </lineage>
</organism>
<feature type="transmembrane region" description="Helical" evidence="6">
    <location>
        <begin position="133"/>
        <end position="152"/>
    </location>
</feature>
<dbReference type="SMART" id="SM00421">
    <property type="entry name" value="HTH_LUXR"/>
    <property type="match status" value="1"/>
</dbReference>
<keyword evidence="6" id="KW-0472">Membrane</keyword>
<keyword evidence="1 5" id="KW-0597">Phosphoprotein</keyword>
<dbReference type="SMART" id="SM00448">
    <property type="entry name" value="REC"/>
    <property type="match status" value="1"/>
</dbReference>
<sequence length="599" mass="68125">MLEMIKKWFWYDWIMLGLRLITSVSLILTTIRFQEGLVLPLGIVIFWEIAAFFIPWVCLQLNYKYYLFTEILLFGGLCVHLTSLFPEAFPSFLVSVFLIAANSARLSYHWTAPATVLVIPGIFYVVSPNYSYWIMVIYYGLAYVMGFAFHLLTVNHRQNETIRKQNAVLEQYMSQIERITLAEERNRLSRELHDTVGHAYTSIIMGMEAFRSELATEKGIQRLDSLLELGRKSIEEVRGYLHQMESSEPSLSLVQSLQKLGDEFQEHAQVEVNFLAFGEESRLSRQAKMAFIRCLQESLTNAVRHGQATDITVSLQFGHQDTRLEVHDNGRGMEEWQEGFGMNAMKERAMNLQGQVLVYTKPGDGTLVTCTLPRQAEMENDLIQLMIVDDQPFIREGLQLLLDKYQDLKVVGSAEDGEQAVDLCGRLQPHVVLMDLDMPRMNGAEATKMIKQQWPHIRVLIITTFQDAEQALDLLRSGADGFLLKSAEPLELADTIRLVHRGGTLIDRGMSHEIFKKLDKSVDSTPLKATNDYDLTNREIEILQLVAKGLRYKTIASKLYLSDGTVRNYASSAYIKLGVSNKEEAVQKALESGIIEGQN</sequence>
<feature type="domain" description="HTH luxR-type" evidence="7">
    <location>
        <begin position="528"/>
        <end position="593"/>
    </location>
</feature>
<dbReference type="PRINTS" id="PR00038">
    <property type="entry name" value="HTHLUXR"/>
</dbReference>
<dbReference type="PANTHER" id="PTHR43214">
    <property type="entry name" value="TWO-COMPONENT RESPONSE REGULATOR"/>
    <property type="match status" value="1"/>
</dbReference>
<keyword evidence="10" id="KW-1185">Reference proteome</keyword>
<dbReference type="InterPro" id="IPR039420">
    <property type="entry name" value="WalR-like"/>
</dbReference>
<dbReference type="PROSITE" id="PS00622">
    <property type="entry name" value="HTH_LUXR_1"/>
    <property type="match status" value="1"/>
</dbReference>
<dbReference type="Pfam" id="PF02518">
    <property type="entry name" value="HATPase_c"/>
    <property type="match status" value="1"/>
</dbReference>
<dbReference type="SUPFAM" id="SSF46894">
    <property type="entry name" value="C-terminal effector domain of the bipartite response regulators"/>
    <property type="match status" value="1"/>
</dbReference>
<keyword evidence="6" id="KW-0812">Transmembrane</keyword>
<dbReference type="InterPro" id="IPR016032">
    <property type="entry name" value="Sig_transdc_resp-reg_C-effctor"/>
</dbReference>
<feature type="transmembrane region" description="Helical" evidence="6">
    <location>
        <begin position="9"/>
        <end position="31"/>
    </location>
</feature>
<dbReference type="InterPro" id="IPR036890">
    <property type="entry name" value="HATPase_C_sf"/>
</dbReference>
<dbReference type="EMBL" id="LVWI01000036">
    <property type="protein sequence ID" value="OKP87054.1"/>
    <property type="molecule type" value="Genomic_DNA"/>
</dbReference>
<keyword evidence="9" id="KW-0808">Transferase</keyword>
<dbReference type="PROSITE" id="PS50043">
    <property type="entry name" value="HTH_LUXR_2"/>
    <property type="match status" value="1"/>
</dbReference>
<keyword evidence="4" id="KW-0804">Transcription</keyword>
<dbReference type="Pfam" id="PF00072">
    <property type="entry name" value="Response_reg"/>
    <property type="match status" value="1"/>
</dbReference>
<gene>
    <name evidence="9" type="ORF">A3844_11190</name>
</gene>
<dbReference type="Pfam" id="PF07730">
    <property type="entry name" value="HisKA_3"/>
    <property type="match status" value="1"/>
</dbReference>
<protein>
    <submittedName>
        <fullName evidence="9">Histidine kinase</fullName>
    </submittedName>
</protein>
<evidence type="ECO:0000256" key="6">
    <source>
        <dbReference type="SAM" id="Phobius"/>
    </source>
</evidence>
<reference evidence="9 10" key="1">
    <citation type="submission" date="2016-03" db="EMBL/GenBank/DDBJ databases">
        <authorList>
            <person name="Sant'Anna F.H."/>
            <person name="Ambrosini A."/>
            <person name="Souza R."/>
            <person name="Bach E."/>
            <person name="Fernandes G."/>
            <person name="Balsanelli E."/>
            <person name="Baura V.A."/>
            <person name="Souza E.M."/>
            <person name="Passaglia L."/>
        </authorList>
    </citation>
    <scope>NUCLEOTIDE SEQUENCE [LARGE SCALE GENOMIC DNA]</scope>
    <source>
        <strain evidence="9 10">P26E</strain>
    </source>
</reference>
<dbReference type="CDD" id="cd06170">
    <property type="entry name" value="LuxR_C_like"/>
    <property type="match status" value="1"/>
</dbReference>
<dbReference type="PANTHER" id="PTHR43214:SF24">
    <property type="entry name" value="TRANSCRIPTIONAL REGULATORY PROTEIN NARL-RELATED"/>
    <property type="match status" value="1"/>
</dbReference>
<dbReference type="InterPro" id="IPR003594">
    <property type="entry name" value="HATPase_dom"/>
</dbReference>
<proteinExistence type="predicted"/>
<keyword evidence="6" id="KW-1133">Transmembrane helix</keyword>
<dbReference type="Gene3D" id="3.30.565.10">
    <property type="entry name" value="Histidine kinase-like ATPase, C-terminal domain"/>
    <property type="match status" value="1"/>
</dbReference>
<dbReference type="Pfam" id="PF00196">
    <property type="entry name" value="GerE"/>
    <property type="match status" value="1"/>
</dbReference>
<evidence type="ECO:0000256" key="3">
    <source>
        <dbReference type="ARBA" id="ARBA00023125"/>
    </source>
</evidence>
<dbReference type="InterPro" id="IPR011006">
    <property type="entry name" value="CheY-like_superfamily"/>
</dbReference>
<dbReference type="Proteomes" id="UP000186058">
    <property type="component" value="Unassembled WGS sequence"/>
</dbReference>
<dbReference type="GO" id="GO:0016301">
    <property type="term" value="F:kinase activity"/>
    <property type="evidence" value="ECO:0007669"/>
    <property type="project" value="UniProtKB-KW"/>
</dbReference>
<keyword evidence="9" id="KW-0418">Kinase</keyword>
<dbReference type="Gene3D" id="1.20.5.1930">
    <property type="match status" value="1"/>
</dbReference>
<feature type="domain" description="Response regulatory" evidence="8">
    <location>
        <begin position="384"/>
        <end position="500"/>
    </location>
</feature>
<evidence type="ECO:0000256" key="5">
    <source>
        <dbReference type="PROSITE-ProRule" id="PRU00169"/>
    </source>
</evidence>
<dbReference type="PROSITE" id="PS50110">
    <property type="entry name" value="RESPONSE_REGULATORY"/>
    <property type="match status" value="1"/>
</dbReference>
<accession>A0ABX3ET43</accession>
<dbReference type="InterPro" id="IPR058245">
    <property type="entry name" value="NreC/VraR/RcsB-like_REC"/>
</dbReference>
<evidence type="ECO:0000256" key="1">
    <source>
        <dbReference type="ARBA" id="ARBA00022553"/>
    </source>
</evidence>
<dbReference type="SUPFAM" id="SSF52172">
    <property type="entry name" value="CheY-like"/>
    <property type="match status" value="1"/>
</dbReference>
<feature type="transmembrane region" description="Helical" evidence="6">
    <location>
        <begin position="37"/>
        <end position="59"/>
    </location>
</feature>
<evidence type="ECO:0000256" key="2">
    <source>
        <dbReference type="ARBA" id="ARBA00023015"/>
    </source>
</evidence>
<dbReference type="CDD" id="cd17535">
    <property type="entry name" value="REC_NarL-like"/>
    <property type="match status" value="1"/>
</dbReference>
<dbReference type="Gene3D" id="3.40.50.2300">
    <property type="match status" value="1"/>
</dbReference>
<evidence type="ECO:0000256" key="4">
    <source>
        <dbReference type="ARBA" id="ARBA00023163"/>
    </source>
</evidence>
<dbReference type="RefSeq" id="WP_074107476.1">
    <property type="nucleotide sequence ID" value="NZ_LVWI01000036.1"/>
</dbReference>
<feature type="modified residue" description="4-aspartylphosphate" evidence="5">
    <location>
        <position position="435"/>
    </location>
</feature>
<evidence type="ECO:0000313" key="10">
    <source>
        <dbReference type="Proteomes" id="UP000186058"/>
    </source>
</evidence>
<keyword evidence="2" id="KW-0805">Transcription regulation</keyword>
<dbReference type="SUPFAM" id="SSF55874">
    <property type="entry name" value="ATPase domain of HSP90 chaperone/DNA topoisomerase II/histidine kinase"/>
    <property type="match status" value="1"/>
</dbReference>
<evidence type="ECO:0000259" key="8">
    <source>
        <dbReference type="PROSITE" id="PS50110"/>
    </source>
</evidence>
<dbReference type="InterPro" id="IPR000792">
    <property type="entry name" value="Tscrpt_reg_LuxR_C"/>
</dbReference>
<dbReference type="InterPro" id="IPR011712">
    <property type="entry name" value="Sig_transdc_His_kin_sub3_dim/P"/>
</dbReference>
<name>A0ABX3ET43_9BACL</name>
<feature type="transmembrane region" description="Helical" evidence="6">
    <location>
        <begin position="71"/>
        <end position="101"/>
    </location>
</feature>
<evidence type="ECO:0000313" key="9">
    <source>
        <dbReference type="EMBL" id="OKP87054.1"/>
    </source>
</evidence>
<dbReference type="CDD" id="cd16917">
    <property type="entry name" value="HATPase_UhpB-NarQ-NarX-like"/>
    <property type="match status" value="1"/>
</dbReference>
<evidence type="ECO:0000259" key="7">
    <source>
        <dbReference type="PROSITE" id="PS50043"/>
    </source>
</evidence>
<comment type="caution">
    <text evidence="9">The sequence shown here is derived from an EMBL/GenBank/DDBJ whole genome shotgun (WGS) entry which is preliminary data.</text>
</comment>
<dbReference type="SMART" id="SM00387">
    <property type="entry name" value="HATPase_c"/>
    <property type="match status" value="1"/>
</dbReference>
<dbReference type="InterPro" id="IPR001789">
    <property type="entry name" value="Sig_transdc_resp-reg_receiver"/>
</dbReference>
<keyword evidence="3" id="KW-0238">DNA-binding</keyword>
<feature type="transmembrane region" description="Helical" evidence="6">
    <location>
        <begin position="107"/>
        <end position="126"/>
    </location>
</feature>